<dbReference type="GeneID" id="27693836"/>
<dbReference type="FunFam" id="3.10.120.10:FF:000009">
    <property type="entry name" value="Cytochrome b2, mitochondrial, putative"/>
    <property type="match status" value="1"/>
</dbReference>
<protein>
    <recommendedName>
        <fullName evidence="10">L-lactate dehydrogenase (Cytochrome)</fullName>
    </recommendedName>
</protein>
<keyword evidence="9" id="KW-1185">Reference proteome</keyword>
<dbReference type="AlphaFoldDB" id="A0A0D2I7L8"/>
<dbReference type="InterPro" id="IPR037396">
    <property type="entry name" value="FMN_HAD"/>
</dbReference>
<dbReference type="Gene3D" id="3.20.20.70">
    <property type="entry name" value="Aldolase class I"/>
    <property type="match status" value="1"/>
</dbReference>
<dbReference type="GO" id="GO:0046872">
    <property type="term" value="F:metal ion binding"/>
    <property type="evidence" value="ECO:0007669"/>
    <property type="project" value="UniProtKB-KW"/>
</dbReference>
<dbReference type="InterPro" id="IPR018506">
    <property type="entry name" value="Cyt_B5_heme-BS"/>
</dbReference>
<accession>A0A0D2I7L8</accession>
<evidence type="ECO:0000259" key="7">
    <source>
        <dbReference type="PROSITE" id="PS51349"/>
    </source>
</evidence>
<dbReference type="InterPro" id="IPR036400">
    <property type="entry name" value="Cyt_B5-like_heme/steroid_sf"/>
</dbReference>
<proteinExistence type="predicted"/>
<evidence type="ECO:0000313" key="8">
    <source>
        <dbReference type="EMBL" id="KIW99245.1"/>
    </source>
</evidence>
<dbReference type="PROSITE" id="PS50255">
    <property type="entry name" value="CYTOCHROME_B5_2"/>
    <property type="match status" value="1"/>
</dbReference>
<gene>
    <name evidence="8" type="ORF">Z519_00908</name>
</gene>
<dbReference type="InterPro" id="IPR001199">
    <property type="entry name" value="Cyt_B5-like_heme/steroid-bd"/>
</dbReference>
<evidence type="ECO:0000259" key="6">
    <source>
        <dbReference type="PROSITE" id="PS50255"/>
    </source>
</evidence>
<evidence type="ECO:0000313" key="9">
    <source>
        <dbReference type="Proteomes" id="UP000053789"/>
    </source>
</evidence>
<dbReference type="PROSITE" id="PS00191">
    <property type="entry name" value="CYTOCHROME_B5_1"/>
    <property type="match status" value="1"/>
</dbReference>
<organism evidence="8 9">
    <name type="scientific">Cladophialophora bantiana (strain ATCC 10958 / CBS 173.52 / CDC B-1940 / NIH 8579)</name>
    <name type="common">Xylohypha bantiana</name>
    <dbReference type="NCBI Taxonomy" id="1442370"/>
    <lineage>
        <taxon>Eukaryota</taxon>
        <taxon>Fungi</taxon>
        <taxon>Dikarya</taxon>
        <taxon>Ascomycota</taxon>
        <taxon>Pezizomycotina</taxon>
        <taxon>Eurotiomycetes</taxon>
        <taxon>Chaetothyriomycetidae</taxon>
        <taxon>Chaetothyriales</taxon>
        <taxon>Herpotrichiellaceae</taxon>
        <taxon>Cladophialophora</taxon>
    </lineage>
</organism>
<dbReference type="GO" id="GO:0016491">
    <property type="term" value="F:oxidoreductase activity"/>
    <property type="evidence" value="ECO:0007669"/>
    <property type="project" value="UniProtKB-KW"/>
</dbReference>
<dbReference type="InterPro" id="IPR008259">
    <property type="entry name" value="FMN_hydac_DH_AS"/>
</dbReference>
<dbReference type="Pfam" id="PF00173">
    <property type="entry name" value="Cyt-b5"/>
    <property type="match status" value="1"/>
</dbReference>
<keyword evidence="5" id="KW-0408">Iron</keyword>
<dbReference type="PROSITE" id="PS51349">
    <property type="entry name" value="FMN_HYDROXY_ACID_DH_2"/>
    <property type="match status" value="1"/>
</dbReference>
<dbReference type="SMART" id="SM01117">
    <property type="entry name" value="Cyt-b5"/>
    <property type="match status" value="1"/>
</dbReference>
<name>A0A0D2I7L8_CLAB1</name>
<dbReference type="Pfam" id="PF01070">
    <property type="entry name" value="FMN_dh"/>
    <property type="match status" value="1"/>
</dbReference>
<sequence>MPLIEAATNPLGHFERNSFKMLSIEEVRKHNNQESCWVIIHGSVYDLSAFLDKHPGGAASILQYAGRDATEEYDAIHPPNTIEKILPRDRHLGKVERSIKKTSEQKVVTTGASSALRGPMPIEMCLNLNDLELAAKDVLSERAWVYYSSAAQDRITFCHNLDDWRRLRFRPRIKRNVQNVNTRRTILGFQSSLPFFIAPCALARLGHPDGELCLARGAARANIPYCPSNSSSVSHEALAECLASEARGGCLFFQLYVKRSQEETLENIRRARALGYKALVITVDTNVVGIREDDDRLKIHEALKNRQHYVTPWRAALSNLDPEAVLRGPHSSTLNWEDLHWIKDAWQNAGPICLKGILTAEDAKIACDFGMDAIYLSNHGGRQLDSATLALGALMEIRRLCPEVFSKCQVLLDGGIRRGGDILKALCLGAAGVGLGRPFMYALSAYGTEGVHRAIEMLNDEIETAMRLLGATSLGDLSLRMVITHELEMLMAQEIPEFDSIKSRL</sequence>
<dbReference type="GO" id="GO:0020037">
    <property type="term" value="F:heme binding"/>
    <property type="evidence" value="ECO:0007669"/>
    <property type="project" value="InterPro"/>
</dbReference>
<reference evidence="8" key="1">
    <citation type="submission" date="2015-01" db="EMBL/GenBank/DDBJ databases">
        <title>The Genome Sequence of Cladophialophora bantiana CBS 173.52.</title>
        <authorList>
            <consortium name="The Broad Institute Genomics Platform"/>
            <person name="Cuomo C."/>
            <person name="de Hoog S."/>
            <person name="Gorbushina A."/>
            <person name="Stielow B."/>
            <person name="Teixiera M."/>
            <person name="Abouelleil A."/>
            <person name="Chapman S.B."/>
            <person name="Priest M."/>
            <person name="Young S.K."/>
            <person name="Wortman J."/>
            <person name="Nusbaum C."/>
            <person name="Birren B."/>
        </authorList>
    </citation>
    <scope>NUCLEOTIDE SEQUENCE [LARGE SCALE GENOMIC DNA]</scope>
    <source>
        <strain evidence="8">CBS 173.52</strain>
    </source>
</reference>
<dbReference type="Gene3D" id="3.10.120.10">
    <property type="entry name" value="Cytochrome b5-like heme/steroid binding domain"/>
    <property type="match status" value="1"/>
</dbReference>
<dbReference type="PROSITE" id="PS00557">
    <property type="entry name" value="FMN_HYDROXY_ACID_DH_1"/>
    <property type="match status" value="1"/>
</dbReference>
<evidence type="ECO:0000256" key="2">
    <source>
        <dbReference type="ARBA" id="ARBA00022617"/>
    </source>
</evidence>
<dbReference type="Proteomes" id="UP000053789">
    <property type="component" value="Unassembled WGS sequence"/>
</dbReference>
<evidence type="ECO:0008006" key="10">
    <source>
        <dbReference type="Google" id="ProtNLM"/>
    </source>
</evidence>
<dbReference type="RefSeq" id="XP_016625914.1">
    <property type="nucleotide sequence ID" value="XM_016758665.1"/>
</dbReference>
<keyword evidence="4" id="KW-0560">Oxidoreductase</keyword>
<dbReference type="InterPro" id="IPR000262">
    <property type="entry name" value="FMN-dep_DH"/>
</dbReference>
<dbReference type="PRINTS" id="PR00363">
    <property type="entry name" value="CYTOCHROMEB5"/>
</dbReference>
<dbReference type="PANTHER" id="PTHR10578">
    <property type="entry name" value="S -2-HYDROXY-ACID OXIDASE-RELATED"/>
    <property type="match status" value="1"/>
</dbReference>
<evidence type="ECO:0000256" key="1">
    <source>
        <dbReference type="ARBA" id="ARBA00001917"/>
    </source>
</evidence>
<dbReference type="EMBL" id="KN846980">
    <property type="protein sequence ID" value="KIW99245.1"/>
    <property type="molecule type" value="Genomic_DNA"/>
</dbReference>
<evidence type="ECO:0000256" key="5">
    <source>
        <dbReference type="ARBA" id="ARBA00023004"/>
    </source>
</evidence>
<evidence type="ECO:0000256" key="3">
    <source>
        <dbReference type="ARBA" id="ARBA00022723"/>
    </source>
</evidence>
<feature type="domain" description="Cytochrome b5 heme-binding" evidence="6">
    <location>
        <begin position="19"/>
        <end position="96"/>
    </location>
</feature>
<dbReference type="PANTHER" id="PTHR10578:SF104">
    <property type="entry name" value="CYTOCHROME B2, MITOCHONDRIAL-RELATED"/>
    <property type="match status" value="1"/>
</dbReference>
<dbReference type="SUPFAM" id="SSF51395">
    <property type="entry name" value="FMN-linked oxidoreductases"/>
    <property type="match status" value="1"/>
</dbReference>
<dbReference type="SUPFAM" id="SSF55856">
    <property type="entry name" value="Cytochrome b5-like heme/steroid binding domain"/>
    <property type="match status" value="1"/>
</dbReference>
<dbReference type="VEuPathDB" id="FungiDB:Z519_00908"/>
<keyword evidence="2" id="KW-0349">Heme</keyword>
<dbReference type="HOGENOM" id="CLU_020639_1_1_1"/>
<dbReference type="OrthoDB" id="1925334at2759"/>
<keyword evidence="3" id="KW-0479">Metal-binding</keyword>
<evidence type="ECO:0000256" key="4">
    <source>
        <dbReference type="ARBA" id="ARBA00023002"/>
    </source>
</evidence>
<dbReference type="InterPro" id="IPR013785">
    <property type="entry name" value="Aldolase_TIM"/>
</dbReference>
<feature type="domain" description="FMN hydroxy acid dehydrogenase" evidence="7">
    <location>
        <begin position="120"/>
        <end position="487"/>
    </location>
</feature>
<comment type="cofactor">
    <cofactor evidence="1">
        <name>FMN</name>
        <dbReference type="ChEBI" id="CHEBI:58210"/>
    </cofactor>
</comment>